<proteinExistence type="predicted"/>
<dbReference type="PANTHER" id="PTHR10963">
    <property type="entry name" value="GLYCOSYL HYDROLASE-RELATED"/>
    <property type="match status" value="1"/>
</dbReference>
<reference evidence="4" key="1">
    <citation type="journal article" date="2020" name="Stud. Mycol.">
        <title>101 Dothideomycetes genomes: a test case for predicting lifestyles and emergence of pathogens.</title>
        <authorList>
            <person name="Haridas S."/>
            <person name="Albert R."/>
            <person name="Binder M."/>
            <person name="Bloem J."/>
            <person name="Labutti K."/>
            <person name="Salamov A."/>
            <person name="Andreopoulos B."/>
            <person name="Baker S."/>
            <person name="Barry K."/>
            <person name="Bills G."/>
            <person name="Bluhm B."/>
            <person name="Cannon C."/>
            <person name="Castanera R."/>
            <person name="Culley D."/>
            <person name="Daum C."/>
            <person name="Ezra D."/>
            <person name="Gonzalez J."/>
            <person name="Henrissat B."/>
            <person name="Kuo A."/>
            <person name="Liang C."/>
            <person name="Lipzen A."/>
            <person name="Lutzoni F."/>
            <person name="Magnuson J."/>
            <person name="Mondo S."/>
            <person name="Nolan M."/>
            <person name="Ohm R."/>
            <person name="Pangilinan J."/>
            <person name="Park H.-J."/>
            <person name="Ramirez L."/>
            <person name="Alfaro M."/>
            <person name="Sun H."/>
            <person name="Tritt A."/>
            <person name="Yoshinaga Y."/>
            <person name="Zwiers L.-H."/>
            <person name="Turgeon B."/>
            <person name="Goodwin S."/>
            <person name="Spatafora J."/>
            <person name="Crous P."/>
            <person name="Grigoriev I."/>
        </authorList>
    </citation>
    <scope>NUCLEOTIDE SEQUENCE</scope>
    <source>
        <strain evidence="4">Tuck. ex Michener</strain>
    </source>
</reference>
<keyword evidence="2" id="KW-0812">Transmembrane</keyword>
<dbReference type="InterPro" id="IPR013320">
    <property type="entry name" value="ConA-like_dom_sf"/>
</dbReference>
<feature type="domain" description="GH16" evidence="3">
    <location>
        <begin position="131"/>
        <end position="460"/>
    </location>
</feature>
<evidence type="ECO:0000256" key="1">
    <source>
        <dbReference type="SAM" id="MobiDB-lite"/>
    </source>
</evidence>
<dbReference type="OrthoDB" id="4781at2759"/>
<keyword evidence="2" id="KW-1133">Transmembrane helix</keyword>
<evidence type="ECO:0000259" key="3">
    <source>
        <dbReference type="PROSITE" id="PS51762"/>
    </source>
</evidence>
<dbReference type="EMBL" id="ML991778">
    <property type="protein sequence ID" value="KAF2237820.1"/>
    <property type="molecule type" value="Genomic_DNA"/>
</dbReference>
<keyword evidence="5" id="KW-1185">Reference proteome</keyword>
<evidence type="ECO:0000313" key="4">
    <source>
        <dbReference type="EMBL" id="KAF2237820.1"/>
    </source>
</evidence>
<dbReference type="GO" id="GO:0005975">
    <property type="term" value="P:carbohydrate metabolic process"/>
    <property type="evidence" value="ECO:0007669"/>
    <property type="project" value="InterPro"/>
</dbReference>
<feature type="region of interest" description="Disordered" evidence="1">
    <location>
        <begin position="1"/>
        <end position="38"/>
    </location>
</feature>
<organism evidence="4 5">
    <name type="scientific">Viridothelium virens</name>
    <name type="common">Speckled blister lichen</name>
    <name type="synonym">Trypethelium virens</name>
    <dbReference type="NCBI Taxonomy" id="1048519"/>
    <lineage>
        <taxon>Eukaryota</taxon>
        <taxon>Fungi</taxon>
        <taxon>Dikarya</taxon>
        <taxon>Ascomycota</taxon>
        <taxon>Pezizomycotina</taxon>
        <taxon>Dothideomycetes</taxon>
        <taxon>Dothideomycetes incertae sedis</taxon>
        <taxon>Trypetheliales</taxon>
        <taxon>Trypetheliaceae</taxon>
        <taxon>Viridothelium</taxon>
    </lineage>
</organism>
<protein>
    <submittedName>
        <fullName evidence="4">Glycoside hydrolase family 16 protein</fullName>
    </submittedName>
</protein>
<dbReference type="InterPro" id="IPR000757">
    <property type="entry name" value="Beta-glucanase-like"/>
</dbReference>
<feature type="transmembrane region" description="Helical" evidence="2">
    <location>
        <begin position="91"/>
        <end position="112"/>
    </location>
</feature>
<dbReference type="PROSITE" id="PS51762">
    <property type="entry name" value="GH16_2"/>
    <property type="match status" value="1"/>
</dbReference>
<dbReference type="Gene3D" id="2.60.120.200">
    <property type="match status" value="1"/>
</dbReference>
<keyword evidence="2" id="KW-0472">Membrane</keyword>
<dbReference type="SUPFAM" id="SSF49899">
    <property type="entry name" value="Concanavalin A-like lectins/glucanases"/>
    <property type="match status" value="1"/>
</dbReference>
<gene>
    <name evidence="4" type="ORF">EV356DRAFT_461619</name>
</gene>
<dbReference type="InterPro" id="IPR050546">
    <property type="entry name" value="Glycosyl_Hydrlase_16"/>
</dbReference>
<dbReference type="GO" id="GO:0004553">
    <property type="term" value="F:hydrolase activity, hydrolyzing O-glycosyl compounds"/>
    <property type="evidence" value="ECO:0007669"/>
    <property type="project" value="InterPro"/>
</dbReference>
<dbReference type="Proteomes" id="UP000800092">
    <property type="component" value="Unassembled WGS sequence"/>
</dbReference>
<dbReference type="Pfam" id="PF00722">
    <property type="entry name" value="Glyco_hydro_16"/>
    <property type="match status" value="1"/>
</dbReference>
<evidence type="ECO:0000313" key="5">
    <source>
        <dbReference type="Proteomes" id="UP000800092"/>
    </source>
</evidence>
<evidence type="ECO:0000256" key="2">
    <source>
        <dbReference type="SAM" id="Phobius"/>
    </source>
</evidence>
<keyword evidence="4" id="KW-0378">Hydrolase</keyword>
<dbReference type="AlphaFoldDB" id="A0A6A6HK26"/>
<sequence length="463" mass="51361">MDPYHASSTVTTPARAESPDAEAITPLPERQPNPFLSYSNSPYASNLQSARGSSTGVNSLRPRYFQSRRINKAEVERPWLDKKNRDPREKWVWILPLIGLGLGIAMAGFLVYDGLKTVTSHVYCPVLDADFTAGATLDPKIWQQEIETGGFGNGQFEITTDDGENAFVKDGLLQIHPTLQDSKLIDTNNVINLTSSHQCTSPVVSNCVAATNTTNGTIVNPVKSARINTSPGAKIKYGRVEVVAQLPAGDWLWPAIWMLPVNETYGPWPASGEIDIMESRGNNYSYPDGGNNIVGSTLHYGPDPADDGWWTNVVKRHAMLTTYSAGYHTFGVEWSEKYIFTYIDTRLLQVIYTEFNVPFWNRGQFPPSNQNGTRLVNPWTGPGTSDATPFDQDFYLIINVAVGANNGWFPDGVASKPWVDKSLTAARDFWNAQDQWYPTWQAGGATMNIKSVKMWQQKGYNGC</sequence>
<name>A0A6A6HK26_VIRVR</name>
<dbReference type="PANTHER" id="PTHR10963:SF62">
    <property type="entry name" value="GLUCAN 1,3-BETA-GLUCOSIDASE"/>
    <property type="match status" value="1"/>
</dbReference>
<accession>A0A6A6HK26</accession>
<feature type="compositionally biased region" description="Polar residues" evidence="1">
    <location>
        <begin position="1"/>
        <end position="12"/>
    </location>
</feature>